<gene>
    <name evidence="6" type="primary">ruvA</name>
    <name evidence="8" type="ORF">SAMN02745114_01264</name>
</gene>
<dbReference type="GO" id="GO:0006310">
    <property type="term" value="P:DNA recombination"/>
    <property type="evidence" value="ECO:0007669"/>
    <property type="project" value="UniProtKB-UniRule"/>
</dbReference>
<dbReference type="CDD" id="cd14332">
    <property type="entry name" value="UBA_RuvA_C"/>
    <property type="match status" value="1"/>
</dbReference>
<feature type="domain" description="Helix-hairpin-helix DNA-binding motif class 1" evidence="7">
    <location>
        <begin position="73"/>
        <end position="92"/>
    </location>
</feature>
<evidence type="ECO:0000256" key="1">
    <source>
        <dbReference type="ARBA" id="ARBA00022490"/>
    </source>
</evidence>
<evidence type="ECO:0000313" key="9">
    <source>
        <dbReference type="Proteomes" id="UP000190657"/>
    </source>
</evidence>
<dbReference type="STRING" id="290054.SAMN02745114_01264"/>
<dbReference type="GO" id="GO:0005524">
    <property type="term" value="F:ATP binding"/>
    <property type="evidence" value="ECO:0007669"/>
    <property type="project" value="InterPro"/>
</dbReference>
<dbReference type="GO" id="GO:0048476">
    <property type="term" value="C:Holliday junction resolvase complex"/>
    <property type="evidence" value="ECO:0007669"/>
    <property type="project" value="UniProtKB-UniRule"/>
</dbReference>
<protein>
    <recommendedName>
        <fullName evidence="6">Holliday junction branch migration complex subunit RuvA</fullName>
    </recommendedName>
</protein>
<name>A0A1T4MH68_9FIRM</name>
<dbReference type="RefSeq" id="WP_078768740.1">
    <property type="nucleotide sequence ID" value="NZ_FUWW01000013.1"/>
</dbReference>
<dbReference type="InterPro" id="IPR010994">
    <property type="entry name" value="RuvA_2-like"/>
</dbReference>
<dbReference type="OrthoDB" id="5293449at2"/>
<dbReference type="SUPFAM" id="SSF47781">
    <property type="entry name" value="RuvA domain 2-like"/>
    <property type="match status" value="1"/>
</dbReference>
<dbReference type="InterPro" id="IPR011114">
    <property type="entry name" value="RuvA_C"/>
</dbReference>
<dbReference type="Pfam" id="PF14520">
    <property type="entry name" value="HHH_5"/>
    <property type="match status" value="1"/>
</dbReference>
<dbReference type="Pfam" id="PF07499">
    <property type="entry name" value="RuvA_C"/>
    <property type="match status" value="1"/>
</dbReference>
<comment type="domain">
    <text evidence="6">Has three domains with a flexible linker between the domains II and III and assumes an 'L' shape. Domain III is highly mobile and contacts RuvB.</text>
</comment>
<dbReference type="AlphaFoldDB" id="A0A1T4MH68"/>
<accession>A0A1T4MH68</accession>
<evidence type="ECO:0000256" key="2">
    <source>
        <dbReference type="ARBA" id="ARBA00022763"/>
    </source>
</evidence>
<dbReference type="GO" id="GO:0009379">
    <property type="term" value="C:Holliday junction helicase complex"/>
    <property type="evidence" value="ECO:0007669"/>
    <property type="project" value="InterPro"/>
</dbReference>
<keyword evidence="8" id="KW-0547">Nucleotide-binding</keyword>
<organism evidence="8 9">
    <name type="scientific">Eubacterium coprostanoligenes</name>
    <dbReference type="NCBI Taxonomy" id="290054"/>
    <lineage>
        <taxon>Bacteria</taxon>
        <taxon>Bacillati</taxon>
        <taxon>Bacillota</taxon>
        <taxon>Clostridia</taxon>
        <taxon>Eubacteriales</taxon>
        <taxon>Eubacteriaceae</taxon>
        <taxon>Eubacterium</taxon>
    </lineage>
</organism>
<dbReference type="GO" id="GO:0000400">
    <property type="term" value="F:four-way junction DNA binding"/>
    <property type="evidence" value="ECO:0007669"/>
    <property type="project" value="UniProtKB-UniRule"/>
</dbReference>
<feature type="domain" description="Helix-hairpin-helix DNA-binding motif class 1" evidence="7">
    <location>
        <begin position="108"/>
        <end position="127"/>
    </location>
</feature>
<evidence type="ECO:0000259" key="7">
    <source>
        <dbReference type="SMART" id="SM00278"/>
    </source>
</evidence>
<dbReference type="SUPFAM" id="SSF46929">
    <property type="entry name" value="DNA helicase RuvA subunit, C-terminal domain"/>
    <property type="match status" value="1"/>
</dbReference>
<keyword evidence="4 6" id="KW-0233">DNA recombination</keyword>
<comment type="function">
    <text evidence="6">The RuvA-RuvB-RuvC complex processes Holliday junction (HJ) DNA during genetic recombination and DNA repair, while the RuvA-RuvB complex plays an important role in the rescue of blocked DNA replication forks via replication fork reversal (RFR). RuvA specifically binds to HJ cruciform DNA, conferring on it an open structure. The RuvB hexamer acts as an ATP-dependent pump, pulling dsDNA into and through the RuvAB complex. HJ branch migration allows RuvC to scan DNA until it finds its consensus sequence, where it cleaves and resolves the cruciform DNA.</text>
</comment>
<comment type="similarity">
    <text evidence="6">Belongs to the RuvA family.</text>
</comment>
<keyword evidence="1 6" id="KW-0963">Cytoplasm</keyword>
<dbReference type="NCBIfam" id="TIGR00084">
    <property type="entry name" value="ruvA"/>
    <property type="match status" value="1"/>
</dbReference>
<keyword evidence="5 6" id="KW-0234">DNA repair</keyword>
<evidence type="ECO:0000256" key="4">
    <source>
        <dbReference type="ARBA" id="ARBA00023172"/>
    </source>
</evidence>
<dbReference type="Gene3D" id="2.40.50.140">
    <property type="entry name" value="Nucleic acid-binding proteins"/>
    <property type="match status" value="1"/>
</dbReference>
<reference evidence="8 9" key="1">
    <citation type="submission" date="2017-02" db="EMBL/GenBank/DDBJ databases">
        <authorList>
            <person name="Peterson S.W."/>
        </authorList>
    </citation>
    <scope>NUCLEOTIDE SEQUENCE [LARGE SCALE GENOMIC DNA]</scope>
    <source>
        <strain evidence="8 9">ATCC 51222</strain>
    </source>
</reference>
<evidence type="ECO:0000256" key="5">
    <source>
        <dbReference type="ARBA" id="ARBA00023204"/>
    </source>
</evidence>
<keyword evidence="8" id="KW-0378">Hydrolase</keyword>
<keyword evidence="8" id="KW-0347">Helicase</keyword>
<dbReference type="GO" id="GO:0005737">
    <property type="term" value="C:cytoplasm"/>
    <property type="evidence" value="ECO:0007669"/>
    <property type="project" value="UniProtKB-SubCell"/>
</dbReference>
<keyword evidence="3 6" id="KW-0238">DNA-binding</keyword>
<dbReference type="Pfam" id="PF01330">
    <property type="entry name" value="RuvA_N"/>
    <property type="match status" value="1"/>
</dbReference>
<dbReference type="Proteomes" id="UP000190657">
    <property type="component" value="Unassembled WGS sequence"/>
</dbReference>
<dbReference type="InterPro" id="IPR036267">
    <property type="entry name" value="RuvA_C_sf"/>
</dbReference>
<feature type="region of interest" description="Domain III" evidence="6">
    <location>
        <begin position="152"/>
        <end position="201"/>
    </location>
</feature>
<comment type="caution">
    <text evidence="6">Lacks conserved residue(s) required for the propagation of feature annotation.</text>
</comment>
<comment type="subcellular location">
    <subcellularLocation>
        <location evidence="6">Cytoplasm</location>
    </subcellularLocation>
</comment>
<dbReference type="InterPro" id="IPR003583">
    <property type="entry name" value="Hlx-hairpin-Hlx_DNA-bd_motif"/>
</dbReference>
<evidence type="ECO:0000256" key="3">
    <source>
        <dbReference type="ARBA" id="ARBA00023125"/>
    </source>
</evidence>
<feature type="region of interest" description="Domain I" evidence="6">
    <location>
        <begin position="1"/>
        <end position="64"/>
    </location>
</feature>
<dbReference type="HAMAP" id="MF_00031">
    <property type="entry name" value="DNA_HJ_migration_RuvA"/>
    <property type="match status" value="1"/>
</dbReference>
<keyword evidence="2 6" id="KW-0227">DNA damage</keyword>
<dbReference type="SUPFAM" id="SSF50249">
    <property type="entry name" value="Nucleic acid-binding proteins"/>
    <property type="match status" value="1"/>
</dbReference>
<sequence length="201" mass="21162">MIYSLKGTLTYLEPTFAVVECGGVGFKCFVSTTTITSLTSIGTEVRLLTYMSIREDAMDLYGFSTQNELDAFKLLISVSGVGPKAAISILSALAPDRLAVAVSCGDVKSIQVAQGVGKKTAERIVLELKDKMNIIAGGETATVVENIQSQVVGSNSSEAIEVLVSLGFSQSDASLVVGKLDPNMSVDDMIRKGLQSLSANL</sequence>
<dbReference type="InterPro" id="IPR012340">
    <property type="entry name" value="NA-bd_OB-fold"/>
</dbReference>
<dbReference type="Gene3D" id="1.10.8.10">
    <property type="entry name" value="DNA helicase RuvA subunit, C-terminal domain"/>
    <property type="match status" value="1"/>
</dbReference>
<keyword evidence="9" id="KW-1185">Reference proteome</keyword>
<evidence type="ECO:0000256" key="6">
    <source>
        <dbReference type="HAMAP-Rule" id="MF_00031"/>
    </source>
</evidence>
<dbReference type="Gene3D" id="1.10.150.20">
    <property type="entry name" value="5' to 3' exonuclease, C-terminal subdomain"/>
    <property type="match status" value="1"/>
</dbReference>
<dbReference type="EMBL" id="FUWW01000013">
    <property type="protein sequence ID" value="SJZ66440.1"/>
    <property type="molecule type" value="Genomic_DNA"/>
</dbReference>
<keyword evidence="8" id="KW-0067">ATP-binding</keyword>
<dbReference type="InterPro" id="IPR013849">
    <property type="entry name" value="DNA_helicase_Holl-junc_RuvA_I"/>
</dbReference>
<evidence type="ECO:0000313" key="8">
    <source>
        <dbReference type="EMBL" id="SJZ66440.1"/>
    </source>
</evidence>
<proteinExistence type="inferred from homology"/>
<dbReference type="SMART" id="SM00278">
    <property type="entry name" value="HhH1"/>
    <property type="match status" value="2"/>
</dbReference>
<dbReference type="InterPro" id="IPR000085">
    <property type="entry name" value="RuvA"/>
</dbReference>
<dbReference type="GO" id="GO:0006281">
    <property type="term" value="P:DNA repair"/>
    <property type="evidence" value="ECO:0007669"/>
    <property type="project" value="UniProtKB-UniRule"/>
</dbReference>
<comment type="subunit">
    <text evidence="6">Homotetramer. Forms an RuvA(8)-RuvB(12)-Holliday junction (HJ) complex. HJ DNA is sandwiched between 2 RuvA tetramers; dsDNA enters through RuvA and exits via RuvB. An RuvB hexamer assembles on each DNA strand where it exits the tetramer. Each RuvB hexamer is contacted by two RuvA subunits (via domain III) on 2 adjacent RuvB subunits; this complex drives branch migration. In the full resolvosome a probable DNA-RuvA(4)-RuvB(12)-RuvC(2) complex forms which resolves the HJ.</text>
</comment>
<dbReference type="GO" id="GO:0009378">
    <property type="term" value="F:four-way junction helicase activity"/>
    <property type="evidence" value="ECO:0007669"/>
    <property type="project" value="InterPro"/>
</dbReference>